<dbReference type="VEuPathDB" id="FungiDB:BO71DRAFT_109375"/>
<organism evidence="2 3">
    <name type="scientific">Aspergillus ellipticus CBS 707.79</name>
    <dbReference type="NCBI Taxonomy" id="1448320"/>
    <lineage>
        <taxon>Eukaryota</taxon>
        <taxon>Fungi</taxon>
        <taxon>Dikarya</taxon>
        <taxon>Ascomycota</taxon>
        <taxon>Pezizomycotina</taxon>
        <taxon>Eurotiomycetes</taxon>
        <taxon>Eurotiomycetidae</taxon>
        <taxon>Eurotiales</taxon>
        <taxon>Aspergillaceae</taxon>
        <taxon>Aspergillus</taxon>
        <taxon>Aspergillus subgen. Circumdati</taxon>
    </lineage>
</organism>
<name>A0A319CVR9_9EURO</name>
<feature type="region of interest" description="Disordered" evidence="1">
    <location>
        <begin position="50"/>
        <end position="93"/>
    </location>
</feature>
<feature type="compositionally biased region" description="Pro residues" evidence="1">
    <location>
        <begin position="50"/>
        <end position="59"/>
    </location>
</feature>
<reference evidence="2 3" key="1">
    <citation type="submission" date="2018-02" db="EMBL/GenBank/DDBJ databases">
        <title>The genomes of Aspergillus section Nigri reveals drivers in fungal speciation.</title>
        <authorList>
            <consortium name="DOE Joint Genome Institute"/>
            <person name="Vesth T.C."/>
            <person name="Nybo J."/>
            <person name="Theobald S."/>
            <person name="Brandl J."/>
            <person name="Frisvad J.C."/>
            <person name="Nielsen K.F."/>
            <person name="Lyhne E.K."/>
            <person name="Kogle M.E."/>
            <person name="Kuo A."/>
            <person name="Riley R."/>
            <person name="Clum A."/>
            <person name="Nolan M."/>
            <person name="Lipzen A."/>
            <person name="Salamov A."/>
            <person name="Henrissat B."/>
            <person name="Wiebenga A."/>
            <person name="De vries R.P."/>
            <person name="Grigoriev I.V."/>
            <person name="Mortensen U.H."/>
            <person name="Andersen M.R."/>
            <person name="Baker S.E."/>
        </authorList>
    </citation>
    <scope>NUCLEOTIDE SEQUENCE [LARGE SCALE GENOMIC DNA]</scope>
    <source>
        <strain evidence="2 3">CBS 707.79</strain>
    </source>
</reference>
<dbReference type="Proteomes" id="UP000247810">
    <property type="component" value="Unassembled WGS sequence"/>
</dbReference>
<keyword evidence="3" id="KW-1185">Reference proteome</keyword>
<dbReference type="EMBL" id="KZ826031">
    <property type="protein sequence ID" value="PYH89395.1"/>
    <property type="molecule type" value="Genomic_DNA"/>
</dbReference>
<protein>
    <submittedName>
        <fullName evidence="2">Uncharacterized protein</fullName>
    </submittedName>
</protein>
<accession>A0A319CVR9</accession>
<dbReference type="AlphaFoldDB" id="A0A319CVR9"/>
<proteinExistence type="predicted"/>
<evidence type="ECO:0000256" key="1">
    <source>
        <dbReference type="SAM" id="MobiDB-lite"/>
    </source>
</evidence>
<gene>
    <name evidence="2" type="ORF">BO71DRAFT_109375</name>
</gene>
<evidence type="ECO:0000313" key="3">
    <source>
        <dbReference type="Proteomes" id="UP000247810"/>
    </source>
</evidence>
<feature type="compositionally biased region" description="Basic and acidic residues" evidence="1">
    <location>
        <begin position="65"/>
        <end position="90"/>
    </location>
</feature>
<evidence type="ECO:0000313" key="2">
    <source>
        <dbReference type="EMBL" id="PYH89395.1"/>
    </source>
</evidence>
<sequence>MPSWPGTVRPSAVAVHHQADHNPIVHRRDITSSLSTSTIIPHYFPILPYDSPPPLPPPSSSSMHADPRWPPGDHDHDHDHDSRLQTKAADRSGSCCGARNWLVRSPPISARHPTAMADRRWLSQPMVKQSGLGSSGMPTVDCGSAAVAVLLSA</sequence>